<accession>A0ABW5DBS8</accession>
<dbReference type="EMBL" id="JBHUIT010000034">
    <property type="protein sequence ID" value="MFD2257910.1"/>
    <property type="molecule type" value="Genomic_DNA"/>
</dbReference>
<keyword evidence="3" id="KW-1185">Reference proteome</keyword>
<organism evidence="2 3">
    <name type="scientific">Luteolibacter algae</name>
    <dbReference type="NCBI Taxonomy" id="454151"/>
    <lineage>
        <taxon>Bacteria</taxon>
        <taxon>Pseudomonadati</taxon>
        <taxon>Verrucomicrobiota</taxon>
        <taxon>Verrucomicrobiia</taxon>
        <taxon>Verrucomicrobiales</taxon>
        <taxon>Verrucomicrobiaceae</taxon>
        <taxon>Luteolibacter</taxon>
    </lineage>
</organism>
<feature type="signal peptide" evidence="1">
    <location>
        <begin position="1"/>
        <end position="18"/>
    </location>
</feature>
<keyword evidence="1" id="KW-0732">Signal</keyword>
<comment type="caution">
    <text evidence="2">The sequence shown here is derived from an EMBL/GenBank/DDBJ whole genome shotgun (WGS) entry which is preliminary data.</text>
</comment>
<gene>
    <name evidence="2" type="primary">lptE</name>
    <name evidence="2" type="ORF">ACFSSA_14610</name>
</gene>
<dbReference type="Proteomes" id="UP001597375">
    <property type="component" value="Unassembled WGS sequence"/>
</dbReference>
<evidence type="ECO:0000256" key="1">
    <source>
        <dbReference type="SAM" id="SignalP"/>
    </source>
</evidence>
<reference evidence="3" key="1">
    <citation type="journal article" date="2019" name="Int. J. Syst. Evol. Microbiol.">
        <title>The Global Catalogue of Microorganisms (GCM) 10K type strain sequencing project: providing services to taxonomists for standard genome sequencing and annotation.</title>
        <authorList>
            <consortium name="The Broad Institute Genomics Platform"/>
            <consortium name="The Broad Institute Genome Sequencing Center for Infectious Disease"/>
            <person name="Wu L."/>
            <person name="Ma J."/>
        </authorList>
    </citation>
    <scope>NUCLEOTIDE SEQUENCE [LARGE SCALE GENOMIC DNA]</scope>
    <source>
        <strain evidence="3">CGMCC 4.7106</strain>
    </source>
</reference>
<protein>
    <submittedName>
        <fullName evidence="2">LPS assembly lipoprotein LptE</fullName>
    </submittedName>
</protein>
<dbReference type="InterPro" id="IPR007485">
    <property type="entry name" value="LPS_assembly_LptE"/>
</dbReference>
<evidence type="ECO:0000313" key="2">
    <source>
        <dbReference type="EMBL" id="MFD2257910.1"/>
    </source>
</evidence>
<feature type="chain" id="PRO_5045458517" evidence="1">
    <location>
        <begin position="19"/>
        <end position="168"/>
    </location>
</feature>
<evidence type="ECO:0000313" key="3">
    <source>
        <dbReference type="Proteomes" id="UP001597375"/>
    </source>
</evidence>
<sequence>MKTLLLLLLGLISCSCGGYHLGGAKPPSLAAVKTISVPMFKNGTLHPRAESLATSAVTDAIVQDGTYRIAAGSNADAVLEGKISTIEYSTLRSSRLDSLLAEELTNRVSIDWVLRDAKDPTKILGSGSNQGFSSFFVDSNLQTARQNALPDAFERAAQSLVSKLSSGY</sequence>
<proteinExistence type="predicted"/>
<dbReference type="Pfam" id="PF04390">
    <property type="entry name" value="LptE"/>
    <property type="match status" value="1"/>
</dbReference>
<dbReference type="RefSeq" id="WP_386821312.1">
    <property type="nucleotide sequence ID" value="NZ_JBHUIT010000034.1"/>
</dbReference>
<dbReference type="PROSITE" id="PS51257">
    <property type="entry name" value="PROKAR_LIPOPROTEIN"/>
    <property type="match status" value="1"/>
</dbReference>
<name>A0ABW5DBS8_9BACT</name>
<keyword evidence="2" id="KW-0449">Lipoprotein</keyword>